<reference evidence="3 4" key="1">
    <citation type="submission" date="2017-10" db="EMBL/GenBank/DDBJ databases">
        <title>Novel microbial diversity and functional potential in the marine mammal oral microbiome.</title>
        <authorList>
            <person name="Dudek N.K."/>
            <person name="Sun C.L."/>
            <person name="Burstein D."/>
            <person name="Kantor R.S."/>
            <person name="Aliaga Goltsman D.S."/>
            <person name="Bik E.M."/>
            <person name="Thomas B.C."/>
            <person name="Banfield J.F."/>
            <person name="Relman D.A."/>
        </authorList>
    </citation>
    <scope>NUCLEOTIDE SEQUENCE [LARGE SCALE GENOMIC DNA]</scope>
    <source>
        <strain evidence="3">DOLZORAL124_49_17</strain>
    </source>
</reference>
<dbReference type="Gene3D" id="4.10.520.10">
    <property type="entry name" value="IHF-like DNA-binding proteins"/>
    <property type="match status" value="1"/>
</dbReference>
<dbReference type="InterPro" id="IPR010992">
    <property type="entry name" value="IHF-like_DNA-bd_dom_sf"/>
</dbReference>
<dbReference type="AlphaFoldDB" id="A0A2G6EDY6"/>
<comment type="caution">
    <text evidence="3">The sequence shown here is derived from an EMBL/GenBank/DDBJ whole genome shotgun (WGS) entry which is preliminary data.</text>
</comment>
<dbReference type="PANTHER" id="PTHR33175">
    <property type="entry name" value="DNA-BINDING PROTEIN HU"/>
    <property type="match status" value="1"/>
</dbReference>
<dbReference type="PROSITE" id="PS00045">
    <property type="entry name" value="HISTONE_LIKE"/>
    <property type="match status" value="1"/>
</dbReference>
<evidence type="ECO:0000313" key="4">
    <source>
        <dbReference type="Proteomes" id="UP000229740"/>
    </source>
</evidence>
<accession>A0A2G6EDY6</accession>
<organism evidence="3 4">
    <name type="scientific">candidate division KSB3 bacterium</name>
    <dbReference type="NCBI Taxonomy" id="2044937"/>
    <lineage>
        <taxon>Bacteria</taxon>
        <taxon>candidate division KSB3</taxon>
    </lineage>
</organism>
<evidence type="ECO:0000313" key="3">
    <source>
        <dbReference type="EMBL" id="PID60285.1"/>
    </source>
</evidence>
<dbReference type="SUPFAM" id="SSF47729">
    <property type="entry name" value="IHF-like DNA-binding proteins"/>
    <property type="match status" value="1"/>
</dbReference>
<sequence length="91" mass="10238">MTKADLVEKIAERATLSKKDSEIVVNTVFQCIIDSLAHGDKVELRGFGSFRTRARRSRVGRNPKTGERVEVPKKNVPFFKPGKNLKKLINA</sequence>
<dbReference type="GO" id="GO:0030527">
    <property type="term" value="F:structural constituent of chromatin"/>
    <property type="evidence" value="ECO:0007669"/>
    <property type="project" value="InterPro"/>
</dbReference>
<gene>
    <name evidence="3" type="ORF">CSB45_00395</name>
</gene>
<dbReference type="Pfam" id="PF00216">
    <property type="entry name" value="Bac_DNA_binding"/>
    <property type="match status" value="1"/>
</dbReference>
<dbReference type="InterPro" id="IPR000119">
    <property type="entry name" value="Hist_DNA-bd"/>
</dbReference>
<keyword evidence="1" id="KW-0238">DNA-binding</keyword>
<dbReference type="SMART" id="SM00411">
    <property type="entry name" value="BHL"/>
    <property type="match status" value="1"/>
</dbReference>
<comment type="similarity">
    <text evidence="2">Belongs to the bacterial histone-like protein family.</text>
</comment>
<dbReference type="EMBL" id="PDPS01000008">
    <property type="protein sequence ID" value="PID60285.1"/>
    <property type="molecule type" value="Genomic_DNA"/>
</dbReference>
<name>A0A2G6EDY6_9BACT</name>
<dbReference type="Proteomes" id="UP000229740">
    <property type="component" value="Unassembled WGS sequence"/>
</dbReference>
<dbReference type="GO" id="GO:0005829">
    <property type="term" value="C:cytosol"/>
    <property type="evidence" value="ECO:0007669"/>
    <property type="project" value="TreeGrafter"/>
</dbReference>
<dbReference type="PRINTS" id="PR01727">
    <property type="entry name" value="DNABINDINGHU"/>
</dbReference>
<dbReference type="InterPro" id="IPR020816">
    <property type="entry name" value="Histone-like_DNA-bd_CS"/>
</dbReference>
<evidence type="ECO:0000256" key="2">
    <source>
        <dbReference type="RuleBase" id="RU003939"/>
    </source>
</evidence>
<dbReference type="NCBIfam" id="NF001222">
    <property type="entry name" value="PRK00199.1"/>
    <property type="match status" value="1"/>
</dbReference>
<proteinExistence type="inferred from homology"/>
<dbReference type="CDD" id="cd13836">
    <property type="entry name" value="IHF_B"/>
    <property type="match status" value="1"/>
</dbReference>
<dbReference type="GO" id="GO:0003677">
    <property type="term" value="F:DNA binding"/>
    <property type="evidence" value="ECO:0007669"/>
    <property type="project" value="UniProtKB-KW"/>
</dbReference>
<dbReference type="PANTHER" id="PTHR33175:SF5">
    <property type="entry name" value="INTEGRATION HOST FACTOR SUBUNIT BETA"/>
    <property type="match status" value="1"/>
</dbReference>
<evidence type="ECO:0000256" key="1">
    <source>
        <dbReference type="ARBA" id="ARBA00023125"/>
    </source>
</evidence>
<protein>
    <submittedName>
        <fullName evidence="3">Integration host factor subunit beta</fullName>
    </submittedName>
</protein>